<dbReference type="AlphaFoldDB" id="A0A383AN17"/>
<dbReference type="InterPro" id="IPR051314">
    <property type="entry name" value="AAA_ATPase_RarA/MGS1/WRNIP1"/>
</dbReference>
<organism evidence="5">
    <name type="scientific">marine metagenome</name>
    <dbReference type="NCBI Taxonomy" id="408172"/>
    <lineage>
        <taxon>unclassified sequences</taxon>
        <taxon>metagenomes</taxon>
        <taxon>ecological metagenomes</taxon>
    </lineage>
</organism>
<proteinExistence type="predicted"/>
<dbReference type="InterPro" id="IPR032423">
    <property type="entry name" value="AAA_assoc_2"/>
</dbReference>
<dbReference type="Pfam" id="PF12002">
    <property type="entry name" value="MgsA_C"/>
    <property type="match status" value="1"/>
</dbReference>
<evidence type="ECO:0000259" key="3">
    <source>
        <dbReference type="Pfam" id="PF12002"/>
    </source>
</evidence>
<dbReference type="GO" id="GO:0017116">
    <property type="term" value="F:single-stranded DNA helicase activity"/>
    <property type="evidence" value="ECO:0007669"/>
    <property type="project" value="TreeGrafter"/>
</dbReference>
<dbReference type="GO" id="GO:0003677">
    <property type="term" value="F:DNA binding"/>
    <property type="evidence" value="ECO:0007669"/>
    <property type="project" value="InterPro"/>
</dbReference>
<evidence type="ECO:0000256" key="1">
    <source>
        <dbReference type="ARBA" id="ARBA00022741"/>
    </source>
</evidence>
<reference evidence="5" key="1">
    <citation type="submission" date="2018-05" db="EMBL/GenBank/DDBJ databases">
        <authorList>
            <person name="Lanie J.A."/>
            <person name="Ng W.-L."/>
            <person name="Kazmierczak K.M."/>
            <person name="Andrzejewski T.M."/>
            <person name="Davidsen T.M."/>
            <person name="Wayne K.J."/>
            <person name="Tettelin H."/>
            <person name="Glass J.I."/>
            <person name="Rusch D."/>
            <person name="Podicherti R."/>
            <person name="Tsui H.-C.T."/>
            <person name="Winkler M.E."/>
        </authorList>
    </citation>
    <scope>NUCLEOTIDE SEQUENCE</scope>
</reference>
<dbReference type="FunFam" id="1.20.272.10:FF:000001">
    <property type="entry name" value="Putative AAA family ATPase"/>
    <property type="match status" value="1"/>
</dbReference>
<dbReference type="FunFam" id="1.10.3710.10:FF:000003">
    <property type="entry name" value="ATPase, AAA family protein"/>
    <property type="match status" value="1"/>
</dbReference>
<dbReference type="CDD" id="cd18139">
    <property type="entry name" value="HLD_clamp_RarA"/>
    <property type="match status" value="1"/>
</dbReference>
<dbReference type="GO" id="GO:0008047">
    <property type="term" value="F:enzyme activator activity"/>
    <property type="evidence" value="ECO:0007669"/>
    <property type="project" value="TreeGrafter"/>
</dbReference>
<dbReference type="GO" id="GO:0000731">
    <property type="term" value="P:DNA synthesis involved in DNA repair"/>
    <property type="evidence" value="ECO:0007669"/>
    <property type="project" value="TreeGrafter"/>
</dbReference>
<evidence type="ECO:0000256" key="2">
    <source>
        <dbReference type="ARBA" id="ARBA00022840"/>
    </source>
</evidence>
<dbReference type="Gene3D" id="1.10.8.60">
    <property type="match status" value="1"/>
</dbReference>
<dbReference type="Pfam" id="PF16193">
    <property type="entry name" value="AAA_assoc_2"/>
    <property type="match status" value="1"/>
</dbReference>
<sequence length="251" mass="27733">KMEVKPEALEHLARISDGDARKALNSLEIAALTTVPDGEGVIRVSMEVAEECIQKKAIVYDADGDQHYDTISAFIKSIRGSDPDAALYWLAKMILAGEDPRFITRRLMISASEDIGLADPMALVLSTSAHQAAEFVGWPEARIPIAEATVYLATAHKSNSAYTAINSALEEVKNGRTIPVPKHLRDGHYSGAERLGNAEGYKYSHDYEGHYVAQDYLGVDACFYEPTEQGVEKKIKDRVLHWRSLQEKAKT</sequence>
<dbReference type="PANTHER" id="PTHR13779:SF7">
    <property type="entry name" value="ATPASE WRNIP1"/>
    <property type="match status" value="1"/>
</dbReference>
<evidence type="ECO:0000313" key="5">
    <source>
        <dbReference type="EMBL" id="SVE08498.1"/>
    </source>
</evidence>
<keyword evidence="1" id="KW-0547">Nucleotide-binding</keyword>
<dbReference type="InterPro" id="IPR008921">
    <property type="entry name" value="DNA_pol3_clamp-load_cplx_C"/>
</dbReference>
<dbReference type="InterPro" id="IPR021886">
    <property type="entry name" value="MgsA_C"/>
</dbReference>
<dbReference type="Gene3D" id="1.20.272.10">
    <property type="match status" value="1"/>
</dbReference>
<dbReference type="SUPFAM" id="SSF48019">
    <property type="entry name" value="post-AAA+ oligomerization domain-like"/>
    <property type="match status" value="1"/>
</dbReference>
<feature type="domain" description="MgsA AAA+ ATPase C-terminal" evidence="3">
    <location>
        <begin position="80"/>
        <end position="242"/>
    </location>
</feature>
<protein>
    <recommendedName>
        <fullName evidence="6">MgsA AAA+ ATPase C-terminal domain-containing protein</fullName>
    </recommendedName>
</protein>
<dbReference type="GO" id="GO:0006261">
    <property type="term" value="P:DNA-templated DNA replication"/>
    <property type="evidence" value="ECO:0007669"/>
    <property type="project" value="TreeGrafter"/>
</dbReference>
<accession>A0A383AN17</accession>
<dbReference type="PANTHER" id="PTHR13779">
    <property type="entry name" value="WERNER HELICASE-INTERACTING PROTEIN 1 FAMILY MEMBER"/>
    <property type="match status" value="1"/>
</dbReference>
<name>A0A383AN17_9ZZZZ</name>
<feature type="non-terminal residue" evidence="5">
    <location>
        <position position="1"/>
    </location>
</feature>
<feature type="non-terminal residue" evidence="5">
    <location>
        <position position="251"/>
    </location>
</feature>
<dbReference type="GO" id="GO:0005524">
    <property type="term" value="F:ATP binding"/>
    <property type="evidence" value="ECO:0007669"/>
    <property type="project" value="UniProtKB-KW"/>
</dbReference>
<evidence type="ECO:0000259" key="4">
    <source>
        <dbReference type="Pfam" id="PF16193"/>
    </source>
</evidence>
<dbReference type="EMBL" id="UINC01193069">
    <property type="protein sequence ID" value="SVE08498.1"/>
    <property type="molecule type" value="Genomic_DNA"/>
</dbReference>
<keyword evidence="2" id="KW-0067">ATP-binding</keyword>
<gene>
    <name evidence="5" type="ORF">METZ01_LOCUS461352</name>
</gene>
<feature type="domain" description="AAA C-terminal" evidence="4">
    <location>
        <begin position="2"/>
        <end position="79"/>
    </location>
</feature>
<dbReference type="Gene3D" id="1.10.3710.10">
    <property type="entry name" value="DNA polymerase III clamp loader subunits, C-terminal domain"/>
    <property type="match status" value="1"/>
</dbReference>
<evidence type="ECO:0008006" key="6">
    <source>
        <dbReference type="Google" id="ProtNLM"/>
    </source>
</evidence>